<keyword evidence="3" id="KW-1185">Reference proteome</keyword>
<dbReference type="Proteomes" id="UP001595457">
    <property type="component" value="Unassembled WGS sequence"/>
</dbReference>
<accession>A0ABV7AVK3</accession>
<dbReference type="NCBIfam" id="NF038353">
    <property type="entry name" value="FxLYD_dom"/>
    <property type="match status" value="1"/>
</dbReference>
<feature type="chain" id="PRO_5046398227" evidence="1">
    <location>
        <begin position="21"/>
        <end position="124"/>
    </location>
</feature>
<evidence type="ECO:0000313" key="2">
    <source>
        <dbReference type="EMBL" id="MFC2973589.1"/>
    </source>
</evidence>
<gene>
    <name evidence="2" type="ORF">ACFOJE_15400</name>
</gene>
<dbReference type="InterPro" id="IPR047676">
    <property type="entry name" value="FxLYD_dom"/>
</dbReference>
<organism evidence="2 3">
    <name type="scientific">Azotobacter bryophylli</name>
    <dbReference type="NCBI Taxonomy" id="1986537"/>
    <lineage>
        <taxon>Bacteria</taxon>
        <taxon>Pseudomonadati</taxon>
        <taxon>Pseudomonadota</taxon>
        <taxon>Gammaproteobacteria</taxon>
        <taxon>Pseudomonadales</taxon>
        <taxon>Pseudomonadaceae</taxon>
        <taxon>Azotobacter</taxon>
    </lineage>
</organism>
<dbReference type="RefSeq" id="WP_377815358.1">
    <property type="nucleotide sequence ID" value="NZ_JBHRSJ010000031.1"/>
</dbReference>
<reference evidence="3" key="1">
    <citation type="journal article" date="2019" name="Int. J. Syst. Evol. Microbiol.">
        <title>The Global Catalogue of Microorganisms (GCM) 10K type strain sequencing project: providing services to taxonomists for standard genome sequencing and annotation.</title>
        <authorList>
            <consortium name="The Broad Institute Genomics Platform"/>
            <consortium name="The Broad Institute Genome Sequencing Center for Infectious Disease"/>
            <person name="Wu L."/>
            <person name="Ma J."/>
        </authorList>
    </citation>
    <scope>NUCLEOTIDE SEQUENCE [LARGE SCALE GENOMIC DNA]</scope>
    <source>
        <strain evidence="3">KCTC 62195</strain>
    </source>
</reference>
<sequence length="124" mass="13306">MFEKSIFAALFALTSTCCLADPGGGDVGVRNVRLVDTMHEQWISATGYNKTGRTLPVVTVTFQLFRNGQVIGTQISEFRNIGPGDAWRIWQPVSSKRVDGLAAIDARSFGEQTASGLTASAAPQ</sequence>
<dbReference type="EMBL" id="JBHRSJ010000031">
    <property type="protein sequence ID" value="MFC2973589.1"/>
    <property type="molecule type" value="Genomic_DNA"/>
</dbReference>
<feature type="signal peptide" evidence="1">
    <location>
        <begin position="1"/>
        <end position="20"/>
    </location>
</feature>
<comment type="caution">
    <text evidence="2">The sequence shown here is derived from an EMBL/GenBank/DDBJ whole genome shotgun (WGS) entry which is preliminary data.</text>
</comment>
<proteinExistence type="predicted"/>
<keyword evidence="1" id="KW-0732">Signal</keyword>
<name>A0ABV7AVK3_9GAMM</name>
<evidence type="ECO:0000313" key="3">
    <source>
        <dbReference type="Proteomes" id="UP001595457"/>
    </source>
</evidence>
<evidence type="ECO:0000256" key="1">
    <source>
        <dbReference type="SAM" id="SignalP"/>
    </source>
</evidence>
<protein>
    <submittedName>
        <fullName evidence="2">FxLYD domain-containing protein</fullName>
    </submittedName>
</protein>